<evidence type="ECO:0000313" key="5">
    <source>
        <dbReference type="Proteomes" id="UP001470288"/>
    </source>
</evidence>
<reference evidence="4 5" key="1">
    <citation type="submission" date="2024-03" db="EMBL/GenBank/DDBJ databases">
        <title>Human intestinal bacterial collection.</title>
        <authorList>
            <person name="Pauvert C."/>
            <person name="Hitch T.C.A."/>
            <person name="Clavel T."/>
        </authorList>
    </citation>
    <scope>NUCLEOTIDE SEQUENCE [LARGE SCALE GENOMIC DNA]</scope>
    <source>
        <strain evidence="4 5">CLA-AA-H78B</strain>
    </source>
</reference>
<dbReference type="Proteomes" id="UP001470288">
    <property type="component" value="Unassembled WGS sequence"/>
</dbReference>
<dbReference type="PRINTS" id="PR00081">
    <property type="entry name" value="GDHRDH"/>
</dbReference>
<dbReference type="CDD" id="cd05233">
    <property type="entry name" value="SDR_c"/>
    <property type="match status" value="1"/>
</dbReference>
<evidence type="ECO:0000256" key="2">
    <source>
        <dbReference type="ARBA" id="ARBA00023221"/>
    </source>
</evidence>
<dbReference type="PANTHER" id="PTHR42879:SF2">
    <property type="entry name" value="3-OXOACYL-[ACYL-CARRIER-PROTEIN] REDUCTASE FABG"/>
    <property type="match status" value="1"/>
</dbReference>
<dbReference type="InterPro" id="IPR036291">
    <property type="entry name" value="NAD(P)-bd_dom_sf"/>
</dbReference>
<comment type="caution">
    <text evidence="4">The sequence shown here is derived from an EMBL/GenBank/DDBJ whole genome shotgun (WGS) entry which is preliminary data.</text>
</comment>
<dbReference type="NCBIfam" id="NF005559">
    <property type="entry name" value="PRK07231.1"/>
    <property type="match status" value="1"/>
</dbReference>
<evidence type="ECO:0000256" key="1">
    <source>
        <dbReference type="ARBA" id="ARBA00006484"/>
    </source>
</evidence>
<dbReference type="SUPFAM" id="SSF51735">
    <property type="entry name" value="NAD(P)-binding Rossmann-fold domains"/>
    <property type="match status" value="1"/>
</dbReference>
<accession>A0ABV1I5I0</accession>
<dbReference type="PANTHER" id="PTHR42879">
    <property type="entry name" value="3-OXOACYL-(ACYL-CARRIER-PROTEIN) REDUCTASE"/>
    <property type="match status" value="1"/>
</dbReference>
<protein>
    <submittedName>
        <fullName evidence="4">SDR family NAD(P)-dependent oxidoreductase</fullName>
    </submittedName>
</protein>
<feature type="domain" description="Ketoreductase" evidence="3">
    <location>
        <begin position="8"/>
        <end position="187"/>
    </location>
</feature>
<dbReference type="Pfam" id="PF13561">
    <property type="entry name" value="adh_short_C2"/>
    <property type="match status" value="1"/>
</dbReference>
<evidence type="ECO:0000259" key="3">
    <source>
        <dbReference type="SMART" id="SM00822"/>
    </source>
</evidence>
<comment type="similarity">
    <text evidence="1">Belongs to the short-chain dehydrogenases/reductases (SDR) family.</text>
</comment>
<organism evidence="4 5">
    <name type="scientific">Hominiventricola aquisgranensis</name>
    <dbReference type="NCBI Taxonomy" id="3133164"/>
    <lineage>
        <taxon>Bacteria</taxon>
        <taxon>Bacillati</taxon>
        <taxon>Bacillota</taxon>
        <taxon>Clostridia</taxon>
        <taxon>Lachnospirales</taxon>
        <taxon>Lachnospiraceae</taxon>
        <taxon>Hominiventricola</taxon>
    </lineage>
</organism>
<keyword evidence="2" id="KW-0753">Steroid metabolism</keyword>
<dbReference type="InterPro" id="IPR002347">
    <property type="entry name" value="SDR_fam"/>
</dbReference>
<gene>
    <name evidence="4" type="ORF">WMO62_14850</name>
</gene>
<dbReference type="SMART" id="SM00822">
    <property type="entry name" value="PKS_KR"/>
    <property type="match status" value="1"/>
</dbReference>
<dbReference type="InterPro" id="IPR057326">
    <property type="entry name" value="KR_dom"/>
</dbReference>
<dbReference type="Gene3D" id="3.40.50.720">
    <property type="entry name" value="NAD(P)-binding Rossmann-like Domain"/>
    <property type="match status" value="1"/>
</dbReference>
<evidence type="ECO:0000313" key="4">
    <source>
        <dbReference type="EMBL" id="MEQ2580085.1"/>
    </source>
</evidence>
<keyword evidence="2" id="KW-0443">Lipid metabolism</keyword>
<name>A0ABV1I5I0_9FIRM</name>
<dbReference type="RefSeq" id="WP_349145159.1">
    <property type="nucleotide sequence ID" value="NZ_JBBMFC010000045.1"/>
</dbReference>
<dbReference type="InterPro" id="IPR050259">
    <property type="entry name" value="SDR"/>
</dbReference>
<dbReference type="EMBL" id="JBBMFC010000045">
    <property type="protein sequence ID" value="MEQ2580085.1"/>
    <property type="molecule type" value="Genomic_DNA"/>
</dbReference>
<keyword evidence="5" id="KW-1185">Reference proteome</keyword>
<proteinExistence type="inferred from homology"/>
<sequence>MDLQLKDKSVIVTGGAKGIGLAITKAFLEEGARVCMVGTDEKTLQEVRAQVGQPDRCIGIRCDVTKAAQIRDCIRTVEQTFGGVDILVNNAGVLKPARIEDLTEEQWDHDMAVNLKSTFLCTKGVIEPMKRRGGGVIINASSFAAQIPSVGQSVYAAAKSGVKSFTRVSAAELAPYNIRTFAYIPGVIKTQLVAPLIEDPQNAERMKNDIAAHRFGEPSEVASVVVFLASERAGYVSGTSIEVAGGKFCVQNPGKIYE</sequence>
<dbReference type="PRINTS" id="PR00080">
    <property type="entry name" value="SDRFAMILY"/>
</dbReference>